<dbReference type="RefSeq" id="WP_163179842.1">
    <property type="nucleotide sequence ID" value="NZ_JAAIWM010000003.1"/>
</dbReference>
<evidence type="ECO:0000313" key="1">
    <source>
        <dbReference type="EMBL" id="NEY72397.1"/>
    </source>
</evidence>
<gene>
    <name evidence="1" type="ORF">G4D63_11735</name>
</gene>
<name>A0A6M0Q801_9BACI</name>
<dbReference type="GO" id="GO:0016787">
    <property type="term" value="F:hydrolase activity"/>
    <property type="evidence" value="ECO:0007669"/>
    <property type="project" value="UniProtKB-KW"/>
</dbReference>
<dbReference type="Proteomes" id="UP000481043">
    <property type="component" value="Unassembled WGS sequence"/>
</dbReference>
<dbReference type="SUPFAM" id="SSF52266">
    <property type="entry name" value="SGNH hydrolase"/>
    <property type="match status" value="1"/>
</dbReference>
<dbReference type="InterPro" id="IPR036514">
    <property type="entry name" value="SGNH_hydro_sf"/>
</dbReference>
<comment type="caution">
    <text evidence="1">The sequence shown here is derived from an EMBL/GenBank/DDBJ whole genome shotgun (WGS) entry which is preliminary data.</text>
</comment>
<dbReference type="AlphaFoldDB" id="A0A6M0Q801"/>
<reference evidence="1 2" key="1">
    <citation type="submission" date="2020-02" db="EMBL/GenBank/DDBJ databases">
        <title>Bacillus aquiflavi sp. nov., isolated from yellow water of strong flavor Chinese baijiu in Yibin region of China.</title>
        <authorList>
            <person name="Xie J."/>
        </authorList>
    </citation>
    <scope>NUCLEOTIDE SEQUENCE [LARGE SCALE GENOMIC DNA]</scope>
    <source>
        <strain evidence="1 2">SA4</strain>
    </source>
</reference>
<keyword evidence="1" id="KW-0378">Hydrolase</keyword>
<accession>A0A6M0Q801</accession>
<organism evidence="1 2">
    <name type="scientific">Bacillus mesophilus</name>
    <dbReference type="NCBI Taxonomy" id="1808955"/>
    <lineage>
        <taxon>Bacteria</taxon>
        <taxon>Bacillati</taxon>
        <taxon>Bacillota</taxon>
        <taxon>Bacilli</taxon>
        <taxon>Bacillales</taxon>
        <taxon>Bacillaceae</taxon>
        <taxon>Bacillus</taxon>
    </lineage>
</organism>
<dbReference type="CDD" id="cd00229">
    <property type="entry name" value="SGNH_hydrolase"/>
    <property type="match status" value="1"/>
</dbReference>
<dbReference type="Gene3D" id="3.40.50.1110">
    <property type="entry name" value="SGNH hydrolase"/>
    <property type="match status" value="1"/>
</dbReference>
<evidence type="ECO:0000313" key="2">
    <source>
        <dbReference type="Proteomes" id="UP000481043"/>
    </source>
</evidence>
<keyword evidence="2" id="KW-1185">Reference proteome</keyword>
<sequence>MRFIILGVVVIMSIGTIIAGHIHWKDKLATYHGAKSSVVAEVESKTESETSSSLPVDVSLYTKNLPEEVQQKFQDAAESNTPVVFTIMGSKSTSASETAWPSLLKQQLTETYGEVILKINIIEIPDKNSTSIIEEELYKEAVSQKPDLVLLEPFMLQDNGEVTMEDRLKNLEFLLNEFRTSNPEAYIFLQPANPLYQATYYPREIQDLAGYATENNITYLNHWEAWPDLESSELTNYLLQDPNNSLKSIPNEAGHKLWADYLIQYFISE</sequence>
<protein>
    <submittedName>
        <fullName evidence="1">SGNH/GDSL hydrolase family protein</fullName>
    </submittedName>
</protein>
<dbReference type="EMBL" id="JAAIWM010000003">
    <property type="protein sequence ID" value="NEY72397.1"/>
    <property type="molecule type" value="Genomic_DNA"/>
</dbReference>
<proteinExistence type="predicted"/>